<evidence type="ECO:0000256" key="1">
    <source>
        <dbReference type="SAM" id="Phobius"/>
    </source>
</evidence>
<comment type="caution">
    <text evidence="2">The sequence shown here is derived from an EMBL/GenBank/DDBJ whole genome shotgun (WGS) entry which is preliminary data.</text>
</comment>
<proteinExistence type="predicted"/>
<dbReference type="AlphaFoldDB" id="A0A9D1GNB0"/>
<gene>
    <name evidence="2" type="ORF">IAC35_05595</name>
</gene>
<accession>A0A9D1GNB0</accession>
<dbReference type="Pfam" id="PF03956">
    <property type="entry name" value="Lys_export"/>
    <property type="match status" value="1"/>
</dbReference>
<dbReference type="EMBL" id="DVLC01000106">
    <property type="protein sequence ID" value="HIT47311.1"/>
    <property type="molecule type" value="Genomic_DNA"/>
</dbReference>
<name>A0A9D1GNB0_9BACT</name>
<keyword evidence="1" id="KW-0472">Membrane</keyword>
<dbReference type="GO" id="GO:0015661">
    <property type="term" value="F:L-lysine efflux transmembrane transporter activity"/>
    <property type="evidence" value="ECO:0007669"/>
    <property type="project" value="InterPro"/>
</dbReference>
<reference evidence="2" key="2">
    <citation type="journal article" date="2021" name="PeerJ">
        <title>Extensive microbial diversity within the chicken gut microbiome revealed by metagenomics and culture.</title>
        <authorList>
            <person name="Gilroy R."/>
            <person name="Ravi A."/>
            <person name="Getino M."/>
            <person name="Pursley I."/>
            <person name="Horton D.L."/>
            <person name="Alikhan N.F."/>
            <person name="Baker D."/>
            <person name="Gharbi K."/>
            <person name="Hall N."/>
            <person name="Watson M."/>
            <person name="Adriaenssens E.M."/>
            <person name="Foster-Nyarko E."/>
            <person name="Jarju S."/>
            <person name="Secka A."/>
            <person name="Antonio M."/>
            <person name="Oren A."/>
            <person name="Chaudhuri R.R."/>
            <person name="La Ragione R."/>
            <person name="Hildebrand F."/>
            <person name="Pallen M.J."/>
        </authorList>
    </citation>
    <scope>NUCLEOTIDE SEQUENCE</scope>
    <source>
        <strain evidence="2">ChiHecec2B26-709</strain>
    </source>
</reference>
<keyword evidence="1" id="KW-0812">Transmembrane</keyword>
<feature type="transmembrane region" description="Helical" evidence="1">
    <location>
        <begin position="30"/>
        <end position="47"/>
    </location>
</feature>
<sequence>MFYVLLTMFAGVLVGWLLKGWKPVGLSGKAVSAVIWVMMFLLGAEIGMNRELLRSLSSIGLQALLFAAAGICGSVIASVLLYRLLFRKKAE</sequence>
<protein>
    <submittedName>
        <fullName evidence="2">LysO family transporter</fullName>
    </submittedName>
</protein>
<keyword evidence="1" id="KW-1133">Transmembrane helix</keyword>
<organism evidence="2 3">
    <name type="scientific">Candidatus Cryptobacteroides merdipullorum</name>
    <dbReference type="NCBI Taxonomy" id="2840771"/>
    <lineage>
        <taxon>Bacteria</taxon>
        <taxon>Pseudomonadati</taxon>
        <taxon>Bacteroidota</taxon>
        <taxon>Bacteroidia</taxon>
        <taxon>Bacteroidales</taxon>
        <taxon>Candidatus Cryptobacteroides</taxon>
    </lineage>
</organism>
<dbReference type="Proteomes" id="UP000886881">
    <property type="component" value="Unassembled WGS sequence"/>
</dbReference>
<reference evidence="2" key="1">
    <citation type="submission" date="2020-10" db="EMBL/GenBank/DDBJ databases">
        <authorList>
            <person name="Gilroy R."/>
        </authorList>
    </citation>
    <scope>NUCLEOTIDE SEQUENCE</scope>
    <source>
        <strain evidence="2">ChiHecec2B26-709</strain>
    </source>
</reference>
<evidence type="ECO:0000313" key="3">
    <source>
        <dbReference type="Proteomes" id="UP000886881"/>
    </source>
</evidence>
<evidence type="ECO:0000313" key="2">
    <source>
        <dbReference type="EMBL" id="HIT47311.1"/>
    </source>
</evidence>
<feature type="transmembrane region" description="Helical" evidence="1">
    <location>
        <begin position="59"/>
        <end position="85"/>
    </location>
</feature>
<dbReference type="InterPro" id="IPR005642">
    <property type="entry name" value="LysO"/>
</dbReference>